<dbReference type="Proteomes" id="UP000051248">
    <property type="component" value="Unassembled WGS sequence"/>
</dbReference>
<protein>
    <submittedName>
        <fullName evidence="5">Uncharacterized protein</fullName>
    </submittedName>
</protein>
<dbReference type="CDD" id="cd15778">
    <property type="entry name" value="Lreu_0056_like"/>
    <property type="match status" value="1"/>
</dbReference>
<organism evidence="5 6">
    <name type="scientific">Companilactobacillus nodensis DSM 19682 = JCM 14932 = NBRC 107160</name>
    <dbReference type="NCBI Taxonomy" id="1423775"/>
    <lineage>
        <taxon>Bacteria</taxon>
        <taxon>Bacillati</taxon>
        <taxon>Bacillota</taxon>
        <taxon>Bacilli</taxon>
        <taxon>Lactobacillales</taxon>
        <taxon>Lactobacillaceae</taxon>
        <taxon>Companilactobacillus</taxon>
    </lineage>
</organism>
<comment type="caution">
    <text evidence="5">The sequence shown here is derived from an EMBL/GenBank/DDBJ whole genome shotgun (WGS) entry which is preliminary data.</text>
</comment>
<sequence length="332" mass="36202">MKSKRIKLATLLFTGALVLAGCSSQNESKSDTSSKKPTTTTAVNSKKNHKTQTTTAKKSDTLWDTNKDNRLKSFIDQWAPTMKQSYVKYDGTHSLKTSTGTVYPDDLSKVNVEGSNASIGWSKDGSGNNEYNVVAIYNYNGTVPPLPNHITYFFAFHDNQPIVLVDQSRDGTPDLTETENSKVKLSFAAIVAGKKINAGTSTNSSSDRSKSNSSSSVETTDPKLIGVMVRQLAMPSDDLSKEINLGIFINDGRYWIGTGTAISDVGYKINGDTVSYYMLDPNSGDSTADESYIEHNISLSELESKYYSTNDQKQTVQSVAGKIPAIESEDNE</sequence>
<dbReference type="AlphaFoldDB" id="A0A0R1KCC0"/>
<feature type="region of interest" description="Disordered" evidence="1">
    <location>
        <begin position="24"/>
        <end position="61"/>
    </location>
</feature>
<dbReference type="EMBL" id="AZDZ01000001">
    <property type="protein sequence ID" value="KRK81270.1"/>
    <property type="molecule type" value="Genomic_DNA"/>
</dbReference>
<dbReference type="PATRIC" id="fig|1423775.4.peg.885"/>
<feature type="signal peptide" evidence="2">
    <location>
        <begin position="1"/>
        <end position="20"/>
    </location>
</feature>
<dbReference type="STRING" id="1423775.FD03_GL000862"/>
<proteinExistence type="predicted"/>
<keyword evidence="6" id="KW-1185">Reference proteome</keyword>
<evidence type="ECO:0000313" key="5">
    <source>
        <dbReference type="EMBL" id="KRK81270.1"/>
    </source>
</evidence>
<dbReference type="RefSeq" id="WP_025023452.1">
    <property type="nucleotide sequence ID" value="NZ_AZDZ01000001.1"/>
</dbReference>
<feature type="domain" description="DUF4767" evidence="3">
    <location>
        <begin position="61"/>
        <end position="191"/>
    </location>
</feature>
<feature type="domain" description="Lreu-0056-like" evidence="4">
    <location>
        <begin position="251"/>
        <end position="322"/>
    </location>
</feature>
<dbReference type="PROSITE" id="PS51257">
    <property type="entry name" value="PROKAR_LIPOPROTEIN"/>
    <property type="match status" value="1"/>
</dbReference>
<evidence type="ECO:0000313" key="6">
    <source>
        <dbReference type="Proteomes" id="UP000051248"/>
    </source>
</evidence>
<dbReference type="InterPro" id="IPR054365">
    <property type="entry name" value="Lreu_0056-like"/>
</dbReference>
<dbReference type="OrthoDB" id="2149782at2"/>
<keyword evidence="2" id="KW-0732">Signal</keyword>
<feature type="region of interest" description="Disordered" evidence="1">
    <location>
        <begin position="199"/>
        <end position="219"/>
    </location>
</feature>
<feature type="chain" id="PRO_5039440863" evidence="2">
    <location>
        <begin position="21"/>
        <end position="332"/>
    </location>
</feature>
<evidence type="ECO:0000256" key="1">
    <source>
        <dbReference type="SAM" id="MobiDB-lite"/>
    </source>
</evidence>
<evidence type="ECO:0000256" key="2">
    <source>
        <dbReference type="SAM" id="SignalP"/>
    </source>
</evidence>
<dbReference type="eggNOG" id="ENOG5030HS8">
    <property type="taxonomic scope" value="Bacteria"/>
</dbReference>
<name>A0A0R1KCC0_9LACO</name>
<dbReference type="Gene3D" id="3.30.1460.60">
    <property type="match status" value="1"/>
</dbReference>
<dbReference type="InterPro" id="IPR031927">
    <property type="entry name" value="DUF4767"/>
</dbReference>
<accession>A0A0R1KCC0</accession>
<gene>
    <name evidence="5" type="ORF">FD03_GL000862</name>
</gene>
<evidence type="ECO:0000259" key="4">
    <source>
        <dbReference type="Pfam" id="PF22125"/>
    </source>
</evidence>
<dbReference type="Pfam" id="PF15983">
    <property type="entry name" value="DUF4767"/>
    <property type="match status" value="1"/>
</dbReference>
<reference evidence="5 6" key="1">
    <citation type="journal article" date="2015" name="Genome Announc.">
        <title>Expanding the biotechnology potential of lactobacilli through comparative genomics of 213 strains and associated genera.</title>
        <authorList>
            <person name="Sun Z."/>
            <person name="Harris H.M."/>
            <person name="McCann A."/>
            <person name="Guo C."/>
            <person name="Argimon S."/>
            <person name="Zhang W."/>
            <person name="Yang X."/>
            <person name="Jeffery I.B."/>
            <person name="Cooney J.C."/>
            <person name="Kagawa T.F."/>
            <person name="Liu W."/>
            <person name="Song Y."/>
            <person name="Salvetti E."/>
            <person name="Wrobel A."/>
            <person name="Rasinkangas P."/>
            <person name="Parkhill J."/>
            <person name="Rea M.C."/>
            <person name="O'Sullivan O."/>
            <person name="Ritari J."/>
            <person name="Douillard F.P."/>
            <person name="Paul Ross R."/>
            <person name="Yang R."/>
            <person name="Briner A.E."/>
            <person name="Felis G.E."/>
            <person name="de Vos W.M."/>
            <person name="Barrangou R."/>
            <person name="Klaenhammer T.R."/>
            <person name="Caufield P.W."/>
            <person name="Cui Y."/>
            <person name="Zhang H."/>
            <person name="O'Toole P.W."/>
        </authorList>
    </citation>
    <scope>NUCLEOTIDE SEQUENCE [LARGE SCALE GENOMIC DNA]</scope>
    <source>
        <strain evidence="5 6">DSM 19682</strain>
    </source>
</reference>
<feature type="compositionally biased region" description="Low complexity" evidence="1">
    <location>
        <begin position="200"/>
        <end position="216"/>
    </location>
</feature>
<dbReference type="Pfam" id="PF22125">
    <property type="entry name" value="Lreu_0056_like"/>
    <property type="match status" value="1"/>
</dbReference>
<evidence type="ECO:0000259" key="3">
    <source>
        <dbReference type="Pfam" id="PF15983"/>
    </source>
</evidence>